<feature type="compositionally biased region" description="Basic and acidic residues" evidence="1">
    <location>
        <begin position="67"/>
        <end position="81"/>
    </location>
</feature>
<dbReference type="EMBL" id="ASPP01046294">
    <property type="protein sequence ID" value="ETN98598.1"/>
    <property type="molecule type" value="Genomic_DNA"/>
</dbReference>
<protein>
    <submittedName>
        <fullName evidence="2">Uncharacterized protein</fullName>
    </submittedName>
</protein>
<evidence type="ECO:0000256" key="1">
    <source>
        <dbReference type="SAM" id="MobiDB-lite"/>
    </source>
</evidence>
<feature type="non-terminal residue" evidence="2">
    <location>
        <position position="1"/>
    </location>
</feature>
<evidence type="ECO:0000313" key="3">
    <source>
        <dbReference type="Proteomes" id="UP000023152"/>
    </source>
</evidence>
<feature type="region of interest" description="Disordered" evidence="1">
    <location>
        <begin position="63"/>
        <end position="84"/>
    </location>
</feature>
<dbReference type="Proteomes" id="UP000023152">
    <property type="component" value="Unassembled WGS sequence"/>
</dbReference>
<keyword evidence="3" id="KW-1185">Reference proteome</keyword>
<feature type="compositionally biased region" description="Basic and acidic residues" evidence="1">
    <location>
        <begin position="135"/>
        <end position="149"/>
    </location>
</feature>
<dbReference type="AlphaFoldDB" id="X6LAM8"/>
<organism evidence="2 3">
    <name type="scientific">Reticulomyxa filosa</name>
    <dbReference type="NCBI Taxonomy" id="46433"/>
    <lineage>
        <taxon>Eukaryota</taxon>
        <taxon>Sar</taxon>
        <taxon>Rhizaria</taxon>
        <taxon>Retaria</taxon>
        <taxon>Foraminifera</taxon>
        <taxon>Monothalamids</taxon>
        <taxon>Reticulomyxidae</taxon>
        <taxon>Reticulomyxa</taxon>
    </lineage>
</organism>
<proteinExistence type="predicted"/>
<accession>X6LAM8</accession>
<feature type="region of interest" description="Disordered" evidence="1">
    <location>
        <begin position="96"/>
        <end position="149"/>
    </location>
</feature>
<reference evidence="2 3" key="1">
    <citation type="journal article" date="2013" name="Curr. Biol.">
        <title>The Genome of the Foraminiferan Reticulomyxa filosa.</title>
        <authorList>
            <person name="Glockner G."/>
            <person name="Hulsmann N."/>
            <person name="Schleicher M."/>
            <person name="Noegel A.A."/>
            <person name="Eichinger L."/>
            <person name="Gallinger C."/>
            <person name="Pawlowski J."/>
            <person name="Sierra R."/>
            <person name="Euteneuer U."/>
            <person name="Pillet L."/>
            <person name="Moustafa A."/>
            <person name="Platzer M."/>
            <person name="Groth M."/>
            <person name="Szafranski K."/>
            <person name="Schliwa M."/>
        </authorList>
    </citation>
    <scope>NUCLEOTIDE SEQUENCE [LARGE SCALE GENOMIC DNA]</scope>
</reference>
<feature type="non-terminal residue" evidence="2">
    <location>
        <position position="149"/>
    </location>
</feature>
<name>X6LAM8_RETFI</name>
<gene>
    <name evidence="2" type="ORF">RFI_38894</name>
</gene>
<evidence type="ECO:0000313" key="2">
    <source>
        <dbReference type="EMBL" id="ETN98598.1"/>
    </source>
</evidence>
<sequence>LKFWDDISQEISRKSRKERNTLEKFFYSDKVFFLVLYNSYFELVKEAARAIKLLKAIQNEMQSSASTRRENIHQNNDRDISKSNWRNLIGNQTKILKKQDMNMDDGQSLANNGRRSTNKQKMRYSELNAIPIQNEQKEERKSEEINEEN</sequence>
<comment type="caution">
    <text evidence="2">The sequence shown here is derived from an EMBL/GenBank/DDBJ whole genome shotgun (WGS) entry which is preliminary data.</text>
</comment>